<comment type="similarity">
    <text evidence="1">Belongs to the UDP-N-acetylglucosamine 2-epimerase family.</text>
</comment>
<dbReference type="InterPro" id="IPR003331">
    <property type="entry name" value="UDP_GlcNAc_Epimerase_2_dom"/>
</dbReference>
<organism evidence="3 4">
    <name type="scientific">candidate division WOR-3 bacterium</name>
    <dbReference type="NCBI Taxonomy" id="2052148"/>
    <lineage>
        <taxon>Bacteria</taxon>
        <taxon>Bacteria division WOR-3</taxon>
    </lineage>
</organism>
<protein>
    <submittedName>
        <fullName evidence="3">UDP-N-acetylglucosamine 2-epimerase (Non-hydrolyzing)</fullName>
    </submittedName>
</protein>
<dbReference type="Proteomes" id="UP000264062">
    <property type="component" value="Unassembled WGS sequence"/>
</dbReference>
<dbReference type="AlphaFoldDB" id="A0A350HAV3"/>
<dbReference type="Gene3D" id="3.40.50.2000">
    <property type="entry name" value="Glycogen Phosphorylase B"/>
    <property type="match status" value="2"/>
</dbReference>
<dbReference type="CDD" id="cd03786">
    <property type="entry name" value="GTB_UDP-GlcNAc_2-Epimerase"/>
    <property type="match status" value="1"/>
</dbReference>
<keyword evidence="1" id="KW-0413">Isomerase</keyword>
<dbReference type="Pfam" id="PF02350">
    <property type="entry name" value="Epimerase_2"/>
    <property type="match status" value="1"/>
</dbReference>
<evidence type="ECO:0000313" key="4">
    <source>
        <dbReference type="Proteomes" id="UP000264062"/>
    </source>
</evidence>
<dbReference type="SUPFAM" id="SSF53756">
    <property type="entry name" value="UDP-Glycosyltransferase/glycogen phosphorylase"/>
    <property type="match status" value="1"/>
</dbReference>
<gene>
    <name evidence="3" type="ORF">DCW38_05765</name>
</gene>
<proteinExistence type="inferred from homology"/>
<feature type="domain" description="UDP-N-acetylglucosamine 2-epimerase" evidence="2">
    <location>
        <begin position="25"/>
        <end position="347"/>
    </location>
</feature>
<evidence type="ECO:0000259" key="2">
    <source>
        <dbReference type="Pfam" id="PF02350"/>
    </source>
</evidence>
<dbReference type="PANTHER" id="PTHR43174:SF1">
    <property type="entry name" value="UDP-N-ACETYLGLUCOSAMINE 2-EPIMERASE"/>
    <property type="match status" value="1"/>
</dbReference>
<dbReference type="EMBL" id="DMZY01000170">
    <property type="protein sequence ID" value="HAV92669.1"/>
    <property type="molecule type" value="Genomic_DNA"/>
</dbReference>
<sequence>MKKIVTVIGARPQFIKHAALQNELRKSFKEITVHTGQHYDENMSDIFFKEMGIKKPDYNLEVGSMSHAAQTGCMMERLEDVFLQTKPDMVIIYGDTNSTVAASLTASKMHIPVSHVEAGLRSFNMRMPEEINRIIADRLSDILFAPTKTSMKNLREENLKGILTGDVMLDAFLKYKSKADSIDIEDVILGLKEDSYAYMTLHRAENTLKGNLKKIINNISKIPMPVIFSVHPRTLKVIGELFQVKQNRIKNIHLIDPQGYFNNIALMSRSLLVITDSGGLQKEAYFAKKRIITVREETEWTETVDSGYNTLCPMAEEIHKKISFKRKPLYKNYYGDGDASIKISRRIKEYL</sequence>
<dbReference type="NCBIfam" id="TIGR00236">
    <property type="entry name" value="wecB"/>
    <property type="match status" value="1"/>
</dbReference>
<name>A0A350HAV3_UNCW3</name>
<evidence type="ECO:0000313" key="3">
    <source>
        <dbReference type="EMBL" id="HAV92669.1"/>
    </source>
</evidence>
<dbReference type="PANTHER" id="PTHR43174">
    <property type="entry name" value="UDP-N-ACETYLGLUCOSAMINE 2-EPIMERASE"/>
    <property type="match status" value="1"/>
</dbReference>
<dbReference type="GO" id="GO:0016853">
    <property type="term" value="F:isomerase activity"/>
    <property type="evidence" value="ECO:0007669"/>
    <property type="project" value="UniProtKB-KW"/>
</dbReference>
<evidence type="ECO:0000256" key="1">
    <source>
        <dbReference type="RuleBase" id="RU003513"/>
    </source>
</evidence>
<dbReference type="InterPro" id="IPR029767">
    <property type="entry name" value="WecB-like"/>
</dbReference>
<reference evidence="3 4" key="1">
    <citation type="journal article" date="2018" name="Nat. Biotechnol.">
        <title>A standardized bacterial taxonomy based on genome phylogeny substantially revises the tree of life.</title>
        <authorList>
            <person name="Parks D.H."/>
            <person name="Chuvochina M."/>
            <person name="Waite D.W."/>
            <person name="Rinke C."/>
            <person name="Skarshewski A."/>
            <person name="Chaumeil P.A."/>
            <person name="Hugenholtz P."/>
        </authorList>
    </citation>
    <scope>NUCLEOTIDE SEQUENCE [LARGE SCALE GENOMIC DNA]</scope>
    <source>
        <strain evidence="3">UBA9956</strain>
    </source>
</reference>
<comment type="caution">
    <text evidence="3">The sequence shown here is derived from an EMBL/GenBank/DDBJ whole genome shotgun (WGS) entry which is preliminary data.</text>
</comment>
<accession>A0A350HAV3</accession>